<evidence type="ECO:0000313" key="2">
    <source>
        <dbReference type="EMBL" id="PSL06322.1"/>
    </source>
</evidence>
<keyword evidence="2" id="KW-0687">Ribonucleoprotein</keyword>
<accession>A0A2P8EA17</accession>
<dbReference type="CDD" id="cd04301">
    <property type="entry name" value="NAT_SF"/>
    <property type="match status" value="1"/>
</dbReference>
<keyword evidence="2" id="KW-0689">Ribosomal protein</keyword>
<dbReference type="InterPro" id="IPR000182">
    <property type="entry name" value="GNAT_dom"/>
</dbReference>
<comment type="caution">
    <text evidence="2">The sequence shown here is derived from an EMBL/GenBank/DDBJ whole genome shotgun (WGS) entry which is preliminary data.</text>
</comment>
<dbReference type="RefSeq" id="WP_106566265.1">
    <property type="nucleotide sequence ID" value="NZ_PYGF01000002.1"/>
</dbReference>
<gene>
    <name evidence="2" type="ORF">CLV48_102137</name>
</gene>
<dbReference type="GO" id="GO:0005840">
    <property type="term" value="C:ribosome"/>
    <property type="evidence" value="ECO:0007669"/>
    <property type="project" value="UniProtKB-KW"/>
</dbReference>
<proteinExistence type="predicted"/>
<dbReference type="InterPro" id="IPR016181">
    <property type="entry name" value="Acyl_CoA_acyltransferase"/>
</dbReference>
<dbReference type="AlphaFoldDB" id="A0A2P8EA17"/>
<evidence type="ECO:0000259" key="1">
    <source>
        <dbReference type="PROSITE" id="PS51186"/>
    </source>
</evidence>
<organism evidence="2 3">
    <name type="scientific">Cecembia rubra</name>
    <dbReference type="NCBI Taxonomy" id="1485585"/>
    <lineage>
        <taxon>Bacteria</taxon>
        <taxon>Pseudomonadati</taxon>
        <taxon>Bacteroidota</taxon>
        <taxon>Cytophagia</taxon>
        <taxon>Cytophagales</taxon>
        <taxon>Cyclobacteriaceae</taxon>
        <taxon>Cecembia</taxon>
    </lineage>
</organism>
<dbReference type="EMBL" id="PYGF01000002">
    <property type="protein sequence ID" value="PSL06322.1"/>
    <property type="molecule type" value="Genomic_DNA"/>
</dbReference>
<dbReference type="GO" id="GO:0016747">
    <property type="term" value="F:acyltransferase activity, transferring groups other than amino-acyl groups"/>
    <property type="evidence" value="ECO:0007669"/>
    <property type="project" value="InterPro"/>
</dbReference>
<sequence>MHLRKVKLSDVDQLVIIHKEAFPDFFLTSLGEKFLKNYYYYSLKTNGSIAVCIENDHQEIQGFAVGCLESAGFHKRVFLKSPIIFILSIMTSFIKSPKVLLRLLKNFEKKASDKDDKNYSELLSIGVKPDCKGKGLGKVLLNEFEKEILKFNGKIIALTTDVSNNEGVIAFYESNGYMKAFEFMTYPERRMYKMIKNLKK</sequence>
<dbReference type="OrthoDB" id="1819306at2"/>
<reference evidence="2 3" key="1">
    <citation type="submission" date="2018-03" db="EMBL/GenBank/DDBJ databases">
        <title>Genomic Encyclopedia of Archaeal and Bacterial Type Strains, Phase II (KMG-II): from individual species to whole genera.</title>
        <authorList>
            <person name="Goeker M."/>
        </authorList>
    </citation>
    <scope>NUCLEOTIDE SEQUENCE [LARGE SCALE GENOMIC DNA]</scope>
    <source>
        <strain evidence="2 3">DSM 28057</strain>
    </source>
</reference>
<dbReference type="PROSITE" id="PS51186">
    <property type="entry name" value="GNAT"/>
    <property type="match status" value="1"/>
</dbReference>
<feature type="domain" description="N-acetyltransferase" evidence="1">
    <location>
        <begin position="1"/>
        <end position="199"/>
    </location>
</feature>
<evidence type="ECO:0000313" key="3">
    <source>
        <dbReference type="Proteomes" id="UP000240708"/>
    </source>
</evidence>
<dbReference type="SUPFAM" id="SSF55729">
    <property type="entry name" value="Acyl-CoA N-acyltransferases (Nat)"/>
    <property type="match status" value="1"/>
</dbReference>
<dbReference type="Gene3D" id="3.40.630.30">
    <property type="match status" value="1"/>
</dbReference>
<dbReference type="Pfam" id="PF00583">
    <property type="entry name" value="Acetyltransf_1"/>
    <property type="match status" value="1"/>
</dbReference>
<name>A0A2P8EA17_9BACT</name>
<keyword evidence="3" id="KW-1185">Reference proteome</keyword>
<dbReference type="Proteomes" id="UP000240708">
    <property type="component" value="Unassembled WGS sequence"/>
</dbReference>
<protein>
    <submittedName>
        <fullName evidence="2">Ribosomal protein S18 acetylase RimI-like enzyme</fullName>
    </submittedName>
</protein>